<dbReference type="STRING" id="1945662.B0A89_09510"/>
<dbReference type="RefSeq" id="WP_085377941.1">
    <property type="nucleotide sequence ID" value="NZ_CP020612.1"/>
</dbReference>
<dbReference type="Pfam" id="PF10135">
    <property type="entry name" value="Rod-binding"/>
    <property type="match status" value="1"/>
</dbReference>
<proteinExistence type="predicted"/>
<feature type="domain" description="Flagellar protein FlgJ N-terminal" evidence="1">
    <location>
        <begin position="39"/>
        <end position="75"/>
    </location>
</feature>
<dbReference type="InterPro" id="IPR019301">
    <property type="entry name" value="Flagellar_prot_FlgJ_N"/>
</dbReference>
<gene>
    <name evidence="2" type="ORF">B0A89_09510</name>
</gene>
<dbReference type="KEGG" id="pcon:B0A89_09510"/>
<evidence type="ECO:0000313" key="3">
    <source>
        <dbReference type="Proteomes" id="UP000193017"/>
    </source>
</evidence>
<organism evidence="2 3">
    <name type="scientific">Paracoccus contaminans</name>
    <dbReference type="NCBI Taxonomy" id="1945662"/>
    <lineage>
        <taxon>Bacteria</taxon>
        <taxon>Pseudomonadati</taxon>
        <taxon>Pseudomonadota</taxon>
        <taxon>Alphaproteobacteria</taxon>
        <taxon>Rhodobacterales</taxon>
        <taxon>Paracoccaceae</taxon>
        <taxon>Paracoccus</taxon>
    </lineage>
</organism>
<dbReference type="AlphaFoldDB" id="A0A1W6CY84"/>
<accession>A0A1W6CY84</accession>
<name>A0A1W6CY84_9RHOB</name>
<dbReference type="OrthoDB" id="7690273at2"/>
<dbReference type="EMBL" id="CP020612">
    <property type="protein sequence ID" value="ARJ69822.1"/>
    <property type="molecule type" value="Genomic_DNA"/>
</dbReference>
<keyword evidence="3" id="KW-1185">Reference proteome</keyword>
<reference evidence="2 3" key="1">
    <citation type="submission" date="2017-03" db="EMBL/GenBank/DDBJ databases">
        <title>Genome sequence of Paracoccus contaminans isolated from a water microcosm.</title>
        <authorList>
            <person name="Aurass P."/>
            <person name="Karste S."/>
            <person name="Trost E."/>
            <person name="Glaeser S.P."/>
            <person name="Kaempfer P."/>
            <person name="Flieger A."/>
        </authorList>
    </citation>
    <scope>NUCLEOTIDE SEQUENCE [LARGE SCALE GENOMIC DNA]</scope>
    <source>
        <strain evidence="3">RKI 16-01929T\LMG 29738T\CCM 8701T\CIP 111112T</strain>
    </source>
</reference>
<dbReference type="Proteomes" id="UP000193017">
    <property type="component" value="Chromosome"/>
</dbReference>
<evidence type="ECO:0000259" key="1">
    <source>
        <dbReference type="Pfam" id="PF10135"/>
    </source>
</evidence>
<evidence type="ECO:0000313" key="2">
    <source>
        <dbReference type="EMBL" id="ARJ69822.1"/>
    </source>
</evidence>
<sequence length="82" mass="8590">MKIDHRPEIGTRNVPLSKGGERLEAAFLGEMLKLVMPDGSAGAFGGGAGESQFASFLTEQYADALAERLDLGLAARMGHANA</sequence>
<protein>
    <recommendedName>
        <fullName evidence="1">Flagellar protein FlgJ N-terminal domain-containing protein</fullName>
    </recommendedName>
</protein>